<dbReference type="Proteomes" id="UP000887579">
    <property type="component" value="Unplaced"/>
</dbReference>
<reference evidence="2" key="1">
    <citation type="submission" date="2022-11" db="UniProtKB">
        <authorList>
            <consortium name="WormBaseParasite"/>
        </authorList>
    </citation>
    <scope>IDENTIFICATION</scope>
</reference>
<evidence type="ECO:0000313" key="2">
    <source>
        <dbReference type="WBParaSite" id="ES5_v2.g14924.t1"/>
    </source>
</evidence>
<evidence type="ECO:0000313" key="1">
    <source>
        <dbReference type="Proteomes" id="UP000887579"/>
    </source>
</evidence>
<accession>A0AC34FC10</accession>
<name>A0AC34FC10_9BILA</name>
<organism evidence="1 2">
    <name type="scientific">Panagrolaimus sp. ES5</name>
    <dbReference type="NCBI Taxonomy" id="591445"/>
    <lineage>
        <taxon>Eukaryota</taxon>
        <taxon>Metazoa</taxon>
        <taxon>Ecdysozoa</taxon>
        <taxon>Nematoda</taxon>
        <taxon>Chromadorea</taxon>
        <taxon>Rhabditida</taxon>
        <taxon>Tylenchina</taxon>
        <taxon>Panagrolaimomorpha</taxon>
        <taxon>Panagrolaimoidea</taxon>
        <taxon>Panagrolaimidae</taxon>
        <taxon>Panagrolaimus</taxon>
    </lineage>
</organism>
<proteinExistence type="predicted"/>
<protein>
    <submittedName>
        <fullName evidence="2">Equilibrative nucleoside transporter</fullName>
    </submittedName>
</protein>
<dbReference type="WBParaSite" id="ES5_v2.g14924.t1">
    <property type="protein sequence ID" value="ES5_v2.g14924.t1"/>
    <property type="gene ID" value="ES5_v2.g14924"/>
</dbReference>
<sequence length="443" mass="50033">MTDVQKEHKNGAEAEPFIPGLEGSPRSQFLPEEAPPKDRGNVVLFIIMLHGIGTLIAWNVFITIAPMYYQDLKLKQADPKPAYVANFMNYVCICSQLPNLLVNMIGMFSEKGNLLFRIVVSLCIVSASTLFTIIFIFVDTSDWKFGFFILTMVSVVVLNAANGFYQNSIYGLVGSFPGEYINAVVLGNNICGLFVTLLFMLTSYFIEDIQLNAAVYFSIAFLLLITCIISFFYLRKHPYFKYQMAVAQRSRNNQGTLTFSDYVAVFKESWQRLANVFCVFFVTLLLFPSVLLDIQLYPLGRAYDLPVIPENLSKTIFIFLNFNTFTVVGSKIADYIQWPSPKYACVPIFSRLFLIVLFFFANYVPSGHRSWPVYVPNEWTVFILISLLSLTHGYYSSVSLMYAPKDLEASKARVVGKMSAFFLVLGIACGIGCSFLTNYLAHL</sequence>